<accession>A0AA39CPN6</accession>
<dbReference type="PANTHER" id="PTHR42748">
    <property type="entry name" value="NITROGEN METABOLITE REPRESSION PROTEIN NMRA FAMILY MEMBER"/>
    <property type="match status" value="1"/>
</dbReference>
<evidence type="ECO:0000313" key="4">
    <source>
        <dbReference type="EMBL" id="KAJ9615427.1"/>
    </source>
</evidence>
<dbReference type="SUPFAM" id="SSF51735">
    <property type="entry name" value="NAD(P)-binding Rossmann-fold domains"/>
    <property type="match status" value="1"/>
</dbReference>
<dbReference type="InterPro" id="IPR008030">
    <property type="entry name" value="NmrA-like"/>
</dbReference>
<comment type="caution">
    <text evidence="4">The sequence shown here is derived from an EMBL/GenBank/DDBJ whole genome shotgun (WGS) entry which is preliminary data.</text>
</comment>
<comment type="similarity">
    <text evidence="1">Belongs to the NmrA-type oxidoreductase family.</text>
</comment>
<dbReference type="Pfam" id="PF05368">
    <property type="entry name" value="NmrA"/>
    <property type="match status" value="1"/>
</dbReference>
<keyword evidence="2" id="KW-0521">NADP</keyword>
<evidence type="ECO:0000256" key="2">
    <source>
        <dbReference type="ARBA" id="ARBA00022857"/>
    </source>
</evidence>
<dbReference type="CDD" id="cd05251">
    <property type="entry name" value="NmrA_like_SDR_a"/>
    <property type="match status" value="1"/>
</dbReference>
<dbReference type="Proteomes" id="UP001172673">
    <property type="component" value="Unassembled WGS sequence"/>
</dbReference>
<evidence type="ECO:0000313" key="5">
    <source>
        <dbReference type="Proteomes" id="UP001172673"/>
    </source>
</evidence>
<dbReference type="Gene3D" id="3.90.25.10">
    <property type="entry name" value="UDP-galactose 4-epimerase, domain 1"/>
    <property type="match status" value="1"/>
</dbReference>
<dbReference type="PANTHER" id="PTHR42748:SF26">
    <property type="entry name" value="NMRA-LIKE DOMAIN-CONTAINING PROTEIN"/>
    <property type="match status" value="1"/>
</dbReference>
<keyword evidence="5" id="KW-1185">Reference proteome</keyword>
<reference evidence="4" key="1">
    <citation type="submission" date="2022-10" db="EMBL/GenBank/DDBJ databases">
        <title>Culturing micro-colonial fungi from biological soil crusts in the Mojave desert and describing Neophaeococcomyces mojavensis, and introducing the new genera and species Taxawa tesnikishii.</title>
        <authorList>
            <person name="Kurbessoian T."/>
            <person name="Stajich J.E."/>
        </authorList>
    </citation>
    <scope>NUCLEOTIDE SEQUENCE</scope>
    <source>
        <strain evidence="4">TK_41</strain>
    </source>
</reference>
<evidence type="ECO:0000256" key="1">
    <source>
        <dbReference type="ARBA" id="ARBA00006328"/>
    </source>
</evidence>
<name>A0AA39CPN6_9EURO</name>
<feature type="domain" description="NmrA-like" evidence="3">
    <location>
        <begin position="4"/>
        <end position="293"/>
    </location>
</feature>
<sequence length="327" mass="36198">MTPKRIVVIGATGTQGGSVVETFCNEPRWTVRGLTRNTSSRASQALTAKGVEMVSANLDDVPSLVAAFQGAYAIFSVTDFWTGFRDPKNKSKLAPGQTMMEWAHDYELQQGKNVFTAAAQTDTLERLVFSALPYVTKWSKGKYTHVYHFDAEGRAVEYAWSACPELMKKTSVIQLGMYLTNTLWMPHYQPHQDGDGMYVFRTRMAADRKVPLIAAGEDTGPLTKALVNVEGGKTLLASREFVTLDEFAQTWGRALGVEAKYVATGPDEVWVAIPELQEDIEECADFITEFGFDGGNPSVVHPKDLGIPVNLGTLEKWIKKQDWSTVL</sequence>
<protein>
    <recommendedName>
        <fullName evidence="3">NmrA-like domain-containing protein</fullName>
    </recommendedName>
</protein>
<evidence type="ECO:0000259" key="3">
    <source>
        <dbReference type="Pfam" id="PF05368"/>
    </source>
</evidence>
<dbReference type="InterPro" id="IPR051164">
    <property type="entry name" value="NmrA-like_oxidored"/>
</dbReference>
<dbReference type="GO" id="GO:0005634">
    <property type="term" value="C:nucleus"/>
    <property type="evidence" value="ECO:0007669"/>
    <property type="project" value="TreeGrafter"/>
</dbReference>
<dbReference type="InterPro" id="IPR036291">
    <property type="entry name" value="NAD(P)-bd_dom_sf"/>
</dbReference>
<dbReference type="AlphaFoldDB" id="A0AA39CPN6"/>
<dbReference type="Gene3D" id="3.40.50.720">
    <property type="entry name" value="NAD(P)-binding Rossmann-like Domain"/>
    <property type="match status" value="1"/>
</dbReference>
<gene>
    <name evidence="4" type="ORF">H2200_001502</name>
</gene>
<dbReference type="EMBL" id="JAPDRK010000002">
    <property type="protein sequence ID" value="KAJ9615427.1"/>
    <property type="molecule type" value="Genomic_DNA"/>
</dbReference>
<organism evidence="4 5">
    <name type="scientific">Cladophialophora chaetospira</name>
    <dbReference type="NCBI Taxonomy" id="386627"/>
    <lineage>
        <taxon>Eukaryota</taxon>
        <taxon>Fungi</taxon>
        <taxon>Dikarya</taxon>
        <taxon>Ascomycota</taxon>
        <taxon>Pezizomycotina</taxon>
        <taxon>Eurotiomycetes</taxon>
        <taxon>Chaetothyriomycetidae</taxon>
        <taxon>Chaetothyriales</taxon>
        <taxon>Herpotrichiellaceae</taxon>
        <taxon>Cladophialophora</taxon>
    </lineage>
</organism>
<proteinExistence type="inferred from homology"/>